<proteinExistence type="predicted"/>
<accession>A0A9P5Y5M3</accession>
<dbReference type="InterPro" id="IPR036047">
    <property type="entry name" value="F-box-like_dom_sf"/>
</dbReference>
<protein>
    <recommendedName>
        <fullName evidence="2">F-box domain-containing protein</fullName>
    </recommendedName>
</protein>
<feature type="domain" description="F-box" evidence="2">
    <location>
        <begin position="85"/>
        <end position="134"/>
    </location>
</feature>
<evidence type="ECO:0000256" key="1">
    <source>
        <dbReference type="SAM" id="MobiDB-lite"/>
    </source>
</evidence>
<evidence type="ECO:0000313" key="4">
    <source>
        <dbReference type="Proteomes" id="UP000807353"/>
    </source>
</evidence>
<feature type="compositionally biased region" description="Polar residues" evidence="1">
    <location>
        <begin position="1"/>
        <end position="10"/>
    </location>
</feature>
<keyword evidence="4" id="KW-1185">Reference proteome</keyword>
<comment type="caution">
    <text evidence="3">The sequence shown here is derived from an EMBL/GenBank/DDBJ whole genome shotgun (WGS) entry which is preliminary data.</text>
</comment>
<feature type="compositionally biased region" description="Acidic residues" evidence="1">
    <location>
        <begin position="21"/>
        <end position="31"/>
    </location>
</feature>
<dbReference type="OrthoDB" id="2322499at2759"/>
<sequence>MATPRRQSARVSKPVSYRAETEEEESTDDGFESGLTSESEEEASDWEGRTSRAATGKAPAKRAKHASSSGSKGSPQKVTRGKKSLGLLLDMPLDILFEILGMLAPKDLVNLTRTSKSLRQTLMTRNAITVWKTARNILGIPDCPSDFSEPKWAVLISGSTCQNCGAKSVHKVDFYLRRRVCTRCKKNNLIVTSKFAKECPTLDPIILNFTPYTNVGGWAHGHASGSRFYWKADIEYVAREWETLQKNLQTGLPKAKEKLNEFKLARIDLVDEITKYAIICEDWADTAASQRNMEAESKRDKRYHAIVEKFKELGYIDEDIQSISMTKESNQSTELTDKIWRRIQPILEPVVQARKTERLVRQRKLLVQSRMTFLKTAYQSYLKTLVPSEWIYQARVEDVAKFPIFDQVLGAKDITTFSTDNLQEPISMLPGLITEWIEGRRADLRSKLPPSKNTGQISSLTPAPGIDPLTLATSVFECARKCLANQSVWGCEYGNPLFGWDGVAPHHCTVDPWRTINGDSSTMIAFSEKGSAAAAKFVAFAGLDVATTTPADMDKKDLRFFCSICGPKYSRDHPFGRCAYTWRSGVAHHLYRLHSTEPTWTVLTAQQATNVTKPEETDPIRNHQCWTCSHCSIYLDAWVVRQTVVEHLQATHNISNPKEPNDLFFLPNLRSTPLTIPMFKMSNPNRTLHDTTVDIKCKHCPSSNKQLFMLSGMYAHLKDKHEVQNPVKGRDWEIENITLTSSSR</sequence>
<reference evidence="3" key="1">
    <citation type="submission" date="2020-11" db="EMBL/GenBank/DDBJ databases">
        <authorList>
            <consortium name="DOE Joint Genome Institute"/>
            <person name="Ahrendt S."/>
            <person name="Riley R."/>
            <person name="Andreopoulos W."/>
            <person name="Labutti K."/>
            <person name="Pangilinan J."/>
            <person name="Ruiz-Duenas F.J."/>
            <person name="Barrasa J.M."/>
            <person name="Sanchez-Garcia M."/>
            <person name="Camarero S."/>
            <person name="Miyauchi S."/>
            <person name="Serrano A."/>
            <person name="Linde D."/>
            <person name="Babiker R."/>
            <person name="Drula E."/>
            <person name="Ayuso-Fernandez I."/>
            <person name="Pacheco R."/>
            <person name="Padilla G."/>
            <person name="Ferreira P."/>
            <person name="Barriuso J."/>
            <person name="Kellner H."/>
            <person name="Castanera R."/>
            <person name="Alfaro M."/>
            <person name="Ramirez L."/>
            <person name="Pisabarro A.G."/>
            <person name="Kuo A."/>
            <person name="Tritt A."/>
            <person name="Lipzen A."/>
            <person name="He G."/>
            <person name="Yan M."/>
            <person name="Ng V."/>
            <person name="Cullen D."/>
            <person name="Martin F."/>
            <person name="Rosso M.-N."/>
            <person name="Henrissat B."/>
            <person name="Hibbett D."/>
            <person name="Martinez A.T."/>
            <person name="Grigoriev I.V."/>
        </authorList>
    </citation>
    <scope>NUCLEOTIDE SEQUENCE</scope>
    <source>
        <strain evidence="3">CBS 247.69</strain>
    </source>
</reference>
<name>A0A9P5Y5M3_9AGAR</name>
<dbReference type="SUPFAM" id="SSF81383">
    <property type="entry name" value="F-box domain"/>
    <property type="match status" value="1"/>
</dbReference>
<dbReference type="Pfam" id="PF00646">
    <property type="entry name" value="F-box"/>
    <property type="match status" value="1"/>
</dbReference>
<feature type="region of interest" description="Disordered" evidence="1">
    <location>
        <begin position="1"/>
        <end position="79"/>
    </location>
</feature>
<dbReference type="PROSITE" id="PS50181">
    <property type="entry name" value="FBOX"/>
    <property type="match status" value="1"/>
</dbReference>
<gene>
    <name evidence="3" type="ORF">BDZ94DRAFT_532928</name>
</gene>
<dbReference type="InterPro" id="IPR001810">
    <property type="entry name" value="F-box_dom"/>
</dbReference>
<dbReference type="AlphaFoldDB" id="A0A9P5Y5M3"/>
<organism evidence="3 4">
    <name type="scientific">Collybia nuda</name>
    <dbReference type="NCBI Taxonomy" id="64659"/>
    <lineage>
        <taxon>Eukaryota</taxon>
        <taxon>Fungi</taxon>
        <taxon>Dikarya</taxon>
        <taxon>Basidiomycota</taxon>
        <taxon>Agaricomycotina</taxon>
        <taxon>Agaricomycetes</taxon>
        <taxon>Agaricomycetidae</taxon>
        <taxon>Agaricales</taxon>
        <taxon>Tricholomatineae</taxon>
        <taxon>Clitocybaceae</taxon>
        <taxon>Collybia</taxon>
    </lineage>
</organism>
<evidence type="ECO:0000313" key="3">
    <source>
        <dbReference type="EMBL" id="KAF9464012.1"/>
    </source>
</evidence>
<evidence type="ECO:0000259" key="2">
    <source>
        <dbReference type="PROSITE" id="PS50181"/>
    </source>
</evidence>
<dbReference type="CDD" id="cd09917">
    <property type="entry name" value="F-box_SF"/>
    <property type="match status" value="1"/>
</dbReference>
<dbReference type="Proteomes" id="UP000807353">
    <property type="component" value="Unassembled WGS sequence"/>
</dbReference>
<dbReference type="EMBL" id="MU150257">
    <property type="protein sequence ID" value="KAF9464012.1"/>
    <property type="molecule type" value="Genomic_DNA"/>
</dbReference>